<sequence length="44" mass="5091">MNQGSYYFDEKINEMQTIFFSKNSALIKYTQTFDSIDIVIGCDA</sequence>
<evidence type="ECO:0000313" key="1">
    <source>
        <dbReference type="EMBL" id="CAG8683653.1"/>
    </source>
</evidence>
<organism evidence="1 2">
    <name type="scientific">Cetraspora pellucida</name>
    <dbReference type="NCBI Taxonomy" id="1433469"/>
    <lineage>
        <taxon>Eukaryota</taxon>
        <taxon>Fungi</taxon>
        <taxon>Fungi incertae sedis</taxon>
        <taxon>Mucoromycota</taxon>
        <taxon>Glomeromycotina</taxon>
        <taxon>Glomeromycetes</taxon>
        <taxon>Diversisporales</taxon>
        <taxon>Gigasporaceae</taxon>
        <taxon>Cetraspora</taxon>
    </lineage>
</organism>
<accession>A0A9N9HEY1</accession>
<dbReference type="AlphaFoldDB" id="A0A9N9HEY1"/>
<comment type="caution">
    <text evidence="1">The sequence shown here is derived from an EMBL/GenBank/DDBJ whole genome shotgun (WGS) entry which is preliminary data.</text>
</comment>
<proteinExistence type="predicted"/>
<evidence type="ECO:0000313" key="2">
    <source>
        <dbReference type="Proteomes" id="UP000789759"/>
    </source>
</evidence>
<protein>
    <submittedName>
        <fullName evidence="1">2534_t:CDS:1</fullName>
    </submittedName>
</protein>
<gene>
    <name evidence="1" type="ORF">CPELLU_LOCUS10939</name>
</gene>
<keyword evidence="2" id="KW-1185">Reference proteome</keyword>
<name>A0A9N9HEY1_9GLOM</name>
<dbReference type="EMBL" id="CAJVQA010009324">
    <property type="protein sequence ID" value="CAG8683653.1"/>
    <property type="molecule type" value="Genomic_DNA"/>
</dbReference>
<dbReference type="Proteomes" id="UP000789759">
    <property type="component" value="Unassembled WGS sequence"/>
</dbReference>
<reference evidence="1" key="1">
    <citation type="submission" date="2021-06" db="EMBL/GenBank/DDBJ databases">
        <authorList>
            <person name="Kallberg Y."/>
            <person name="Tangrot J."/>
            <person name="Rosling A."/>
        </authorList>
    </citation>
    <scope>NUCLEOTIDE SEQUENCE</scope>
    <source>
        <strain evidence="1">FL966</strain>
    </source>
</reference>